<comment type="caution">
    <text evidence="4">The sequence shown here is derived from an EMBL/GenBank/DDBJ whole genome shotgun (WGS) entry which is preliminary data.</text>
</comment>
<dbReference type="OrthoDB" id="1711136at2759"/>
<sequence>MGTLTAGCPRLDAHCPHKLATSCRLTSTPNCCGCADERPHSRLYRVYIDGVGYVQRGTRWQSYCWFCKEFWNNRLAATDPPLEAAQTQIPHIPDQSGFLERWTEFHQGYRIVTHPDGSEARIAVIGEPFSDVSPGFLPRTVDQLRAGRENDAARPDNVFRRRRLTSEDERPAEPQQSIEDALDSLLEGISDDDEAPELVATEAQNADMPRESSSGGLSRPLTRTETNLQRARDRLIRVFGSREDVQREDYESPLSTMYNRAEERYRQAEERRTTGETTDPRTDSLNDLPRQERRELEEQILWGVLQDSRRSFSERYQEDNVRNYADSLSNTNSFNRRMEASNAAMAELDSRNRTVPDNSTSSSNTTSTSSSSLRTSLDQITSDLSRLQAATDAVANARIALVRRRPVRPFFAEPTHTLDQPDRPPPLTDAQMTKKLDCQVCYSQIADIAVLPCGHMVMCQWCADIVVPVRHSHIPARPSKCPMCRKTVKQRFKIHTGGDDVVSKDSQPAGVEAESTSAEAIDADEDLDTDDALARLRDLGGSALEVGEPEYM</sequence>
<keyword evidence="1" id="KW-0862">Zinc</keyword>
<dbReference type="InterPro" id="IPR001841">
    <property type="entry name" value="Znf_RING"/>
</dbReference>
<reference evidence="4" key="1">
    <citation type="submission" date="2022-10" db="EMBL/GenBank/DDBJ databases">
        <title>Tapping the CABI collections for fungal endophytes: first genome assemblies for Collariella, Neodidymelliopsis, Ascochyta clinopodiicola, Didymella pomorum, Didymosphaeria variabile, Neocosmospora piperis and Neocucurbitaria cava.</title>
        <authorList>
            <person name="Hill R."/>
        </authorList>
    </citation>
    <scope>NUCLEOTIDE SEQUENCE</scope>
    <source>
        <strain evidence="4">IMI 356815</strain>
    </source>
</reference>
<evidence type="ECO:0000313" key="5">
    <source>
        <dbReference type="Proteomes" id="UP001140513"/>
    </source>
</evidence>
<feature type="domain" description="RING-type" evidence="3">
    <location>
        <begin position="438"/>
        <end position="485"/>
    </location>
</feature>
<feature type="region of interest" description="Disordered" evidence="2">
    <location>
        <begin position="201"/>
        <end position="226"/>
    </location>
</feature>
<dbReference type="SUPFAM" id="SSF57850">
    <property type="entry name" value="RING/U-box"/>
    <property type="match status" value="1"/>
</dbReference>
<dbReference type="EMBL" id="JAPEUX010000003">
    <property type="protein sequence ID" value="KAJ4355866.1"/>
    <property type="molecule type" value="Genomic_DNA"/>
</dbReference>
<keyword evidence="1" id="KW-0479">Metal-binding</keyword>
<dbReference type="GO" id="GO:0061630">
    <property type="term" value="F:ubiquitin protein ligase activity"/>
    <property type="evidence" value="ECO:0007669"/>
    <property type="project" value="TreeGrafter"/>
</dbReference>
<dbReference type="Proteomes" id="UP001140513">
    <property type="component" value="Unassembled WGS sequence"/>
</dbReference>
<protein>
    <recommendedName>
        <fullName evidence="3">RING-type domain-containing protein</fullName>
    </recommendedName>
</protein>
<name>A0A9W8XQT0_9PLEO</name>
<dbReference type="Gene3D" id="3.30.40.10">
    <property type="entry name" value="Zinc/RING finger domain, C3HC4 (zinc finger)"/>
    <property type="match status" value="1"/>
</dbReference>
<dbReference type="GeneID" id="80907417"/>
<accession>A0A9W8XQT0</accession>
<dbReference type="PANTHER" id="PTHR22696">
    <property type="entry name" value="E3 UBIQUITIN-PROTEIN LIGASE RNF26"/>
    <property type="match status" value="1"/>
</dbReference>
<dbReference type="PROSITE" id="PS50089">
    <property type="entry name" value="ZF_RING_2"/>
    <property type="match status" value="1"/>
</dbReference>
<dbReference type="InterPro" id="IPR013083">
    <property type="entry name" value="Znf_RING/FYVE/PHD"/>
</dbReference>
<dbReference type="PANTHER" id="PTHR22696:SF1">
    <property type="entry name" value="E3 UBIQUITIN-PROTEIN LIGASE RNF26"/>
    <property type="match status" value="1"/>
</dbReference>
<feature type="region of interest" description="Disordered" evidence="2">
    <location>
        <begin position="146"/>
        <end position="177"/>
    </location>
</feature>
<gene>
    <name evidence="4" type="ORF">N0V89_003887</name>
</gene>
<dbReference type="SMART" id="SM00184">
    <property type="entry name" value="RING"/>
    <property type="match status" value="1"/>
</dbReference>
<feature type="compositionally biased region" description="Basic and acidic residues" evidence="2">
    <location>
        <begin position="146"/>
        <end position="172"/>
    </location>
</feature>
<dbReference type="RefSeq" id="XP_056072992.1">
    <property type="nucleotide sequence ID" value="XM_056212684.1"/>
</dbReference>
<dbReference type="Pfam" id="PF13920">
    <property type="entry name" value="zf-C3HC4_3"/>
    <property type="match status" value="1"/>
</dbReference>
<feature type="region of interest" description="Disordered" evidence="2">
    <location>
        <begin position="263"/>
        <end position="292"/>
    </location>
</feature>
<feature type="compositionally biased region" description="Low complexity" evidence="2">
    <location>
        <begin position="358"/>
        <end position="374"/>
    </location>
</feature>
<dbReference type="AlphaFoldDB" id="A0A9W8XQT0"/>
<feature type="compositionally biased region" description="Polar residues" evidence="2">
    <location>
        <begin position="211"/>
        <end position="226"/>
    </location>
</feature>
<keyword evidence="5" id="KW-1185">Reference proteome</keyword>
<evidence type="ECO:0000256" key="1">
    <source>
        <dbReference type="PROSITE-ProRule" id="PRU00175"/>
    </source>
</evidence>
<evidence type="ECO:0000313" key="4">
    <source>
        <dbReference type="EMBL" id="KAJ4355866.1"/>
    </source>
</evidence>
<keyword evidence="1" id="KW-0863">Zinc-finger</keyword>
<feature type="region of interest" description="Disordered" evidence="2">
    <location>
        <begin position="501"/>
        <end position="520"/>
    </location>
</feature>
<dbReference type="GO" id="GO:0008270">
    <property type="term" value="F:zinc ion binding"/>
    <property type="evidence" value="ECO:0007669"/>
    <property type="project" value="UniProtKB-KW"/>
</dbReference>
<proteinExistence type="predicted"/>
<dbReference type="GO" id="GO:0016567">
    <property type="term" value="P:protein ubiquitination"/>
    <property type="evidence" value="ECO:0007669"/>
    <property type="project" value="TreeGrafter"/>
</dbReference>
<organism evidence="4 5">
    <name type="scientific">Didymosphaeria variabile</name>
    <dbReference type="NCBI Taxonomy" id="1932322"/>
    <lineage>
        <taxon>Eukaryota</taxon>
        <taxon>Fungi</taxon>
        <taxon>Dikarya</taxon>
        <taxon>Ascomycota</taxon>
        <taxon>Pezizomycotina</taxon>
        <taxon>Dothideomycetes</taxon>
        <taxon>Pleosporomycetidae</taxon>
        <taxon>Pleosporales</taxon>
        <taxon>Massarineae</taxon>
        <taxon>Didymosphaeriaceae</taxon>
        <taxon>Didymosphaeria</taxon>
    </lineage>
</organism>
<evidence type="ECO:0000259" key="3">
    <source>
        <dbReference type="PROSITE" id="PS50089"/>
    </source>
</evidence>
<feature type="region of interest" description="Disordered" evidence="2">
    <location>
        <begin position="350"/>
        <end position="374"/>
    </location>
</feature>
<dbReference type="GO" id="GO:0006511">
    <property type="term" value="P:ubiquitin-dependent protein catabolic process"/>
    <property type="evidence" value="ECO:0007669"/>
    <property type="project" value="TreeGrafter"/>
</dbReference>
<evidence type="ECO:0000256" key="2">
    <source>
        <dbReference type="SAM" id="MobiDB-lite"/>
    </source>
</evidence>